<proteinExistence type="predicted"/>
<dbReference type="InterPro" id="IPR013381">
    <property type="entry name" value="CRISPR-assoc_prot_Cse1"/>
</dbReference>
<protein>
    <recommendedName>
        <fullName evidence="3">Type I-E CRISPR-associated protein Cse1/CasA</fullName>
    </recommendedName>
</protein>
<evidence type="ECO:0008006" key="3">
    <source>
        <dbReference type="Google" id="ProtNLM"/>
    </source>
</evidence>
<dbReference type="Pfam" id="PF09481">
    <property type="entry name" value="CRISPR_Cse1"/>
    <property type="match status" value="1"/>
</dbReference>
<gene>
    <name evidence="1" type="ORF">AKJ29_00215</name>
</gene>
<keyword evidence="2" id="KW-1185">Reference proteome</keyword>
<sequence>MHLNLITDPWIPVRLRSGDRRVIAPWQIADPDIAFPDWPRPDLNVACLELLIGLVFMADPPAHEEEWQDRERPDPDRLKARLAPFAPAFNLLGDGKRFLQDLEPLEGAPNSPDMLFIDSAGANTVRNNADLMVWRGRYGDLALPLAAMALYTFQSFAPSGGAGNRTSMRGGGPMVTLIDPGQGLWPLIWANVPDGRPADTDHLPWMRPTRVSNKAQQVFPEQSHPVEAFFGMPRRVRLVGDDTVTGVIQRPYGTNYAGWMHPLSPYYRQKVGAEWLPKHPRPGAFGYRHWLGVIAAQPETDATLTRRAQMVRLWGQRSGHRPAQVLVAGWSMDNMKPRDFILAAPPLVSPDGAAQRCLIGMIEAADLMSLALRASLGPVLAEGEAREAVREAFYAHTEALFQQLATGLTAVNTAQTATDWLAEMRRVALDLFERRALSGLSEQDAKRQQQIVAAHGRLRANLSGYGTYGRKAYEALELPLPPTRKKEVSA</sequence>
<dbReference type="Proteomes" id="UP000050471">
    <property type="component" value="Unassembled WGS sequence"/>
</dbReference>
<dbReference type="OrthoDB" id="5392377at2"/>
<dbReference type="RefSeq" id="WP_055191388.1">
    <property type="nucleotide sequence ID" value="NZ_FPBS01000054.1"/>
</dbReference>
<dbReference type="STRING" id="154981.AKJ29_00215"/>
<evidence type="ECO:0000313" key="2">
    <source>
        <dbReference type="Proteomes" id="UP000050471"/>
    </source>
</evidence>
<dbReference type="CDD" id="cd09729">
    <property type="entry name" value="Cse1_I-E"/>
    <property type="match status" value="1"/>
</dbReference>
<dbReference type="AlphaFoldDB" id="A0A0P7KH56"/>
<name>A0A0P7KH56_9RHOB</name>
<accession>A0A0P7KH56</accession>
<dbReference type="EMBL" id="LKBA01000016">
    <property type="protein sequence ID" value="KPN62650.1"/>
    <property type="molecule type" value="Genomic_DNA"/>
</dbReference>
<comment type="caution">
    <text evidence="1">The sequence shown here is derived from an EMBL/GenBank/DDBJ whole genome shotgun (WGS) entry which is preliminary data.</text>
</comment>
<evidence type="ECO:0000313" key="1">
    <source>
        <dbReference type="EMBL" id="KPN62650.1"/>
    </source>
</evidence>
<reference evidence="1 2" key="1">
    <citation type="submission" date="2015-09" db="EMBL/GenBank/DDBJ databases">
        <title>Draft genome sequence of Aliiroseovarius crassostreae CV919-312TSm, the causative agent of Roseovarius Oyster Disease (formerly Juvenile Oyster Disease).</title>
        <authorList>
            <person name="Kessner L."/>
            <person name="Spinard E."/>
            <person name="Nelson D."/>
        </authorList>
    </citation>
    <scope>NUCLEOTIDE SEQUENCE [LARGE SCALE GENOMIC DNA]</scope>
    <source>
        <strain evidence="1 2">CV919-312</strain>
    </source>
</reference>
<organism evidence="1 2">
    <name type="scientific">Aliiroseovarius crassostreae</name>
    <dbReference type="NCBI Taxonomy" id="154981"/>
    <lineage>
        <taxon>Bacteria</taxon>
        <taxon>Pseudomonadati</taxon>
        <taxon>Pseudomonadota</taxon>
        <taxon>Alphaproteobacteria</taxon>
        <taxon>Rhodobacterales</taxon>
        <taxon>Paracoccaceae</taxon>
        <taxon>Aliiroseovarius</taxon>
    </lineage>
</organism>
<dbReference type="NCBIfam" id="TIGR02547">
    <property type="entry name" value="casA_cse1"/>
    <property type="match status" value="1"/>
</dbReference>